<feature type="region of interest" description="Disordered" evidence="6">
    <location>
        <begin position="288"/>
        <end position="341"/>
    </location>
</feature>
<feature type="domain" description="p-hydroxybenzoic acid efflux pump subunit AaeA alpha-helical hairpin" evidence="8">
    <location>
        <begin position="78"/>
        <end position="149"/>
    </location>
</feature>
<feature type="coiled-coil region" evidence="5">
    <location>
        <begin position="85"/>
        <end position="154"/>
    </location>
</feature>
<evidence type="ECO:0000313" key="10">
    <source>
        <dbReference type="EMBL" id="WFF41784.1"/>
    </source>
</evidence>
<evidence type="ECO:0000256" key="3">
    <source>
        <dbReference type="ARBA" id="ARBA00022989"/>
    </source>
</evidence>
<evidence type="ECO:0000259" key="9">
    <source>
        <dbReference type="Pfam" id="PF25963"/>
    </source>
</evidence>
<dbReference type="Proteomes" id="UP001321526">
    <property type="component" value="Chromosome"/>
</dbReference>
<feature type="domain" description="p-hydroxybenzoic acid efflux pump subunit AaeA-like beta-barrel" evidence="9">
    <location>
        <begin position="186"/>
        <end position="282"/>
    </location>
</feature>
<evidence type="ECO:0000256" key="1">
    <source>
        <dbReference type="ARBA" id="ARBA00009477"/>
    </source>
</evidence>
<keyword evidence="4 7" id="KW-0472">Membrane</keyword>
<dbReference type="Pfam" id="PF25963">
    <property type="entry name" value="Beta-barrel_AAEA"/>
    <property type="match status" value="1"/>
</dbReference>
<sequence>MRNSLRILLTLIIVAIAIAAGVWLWNYYLFTPWTRDARVRAEVITIAPDVSGWVRSLNVSDTGYVSQGDTLFEIDPSRYQAALDKAEASVANNQATLDLKRAEERRRNQLSNRSISAEDRQIAQINTRIAQANLAQAQATLDSAKLDLQRTQVVAPVSGHVLNLQLAAGNYVTRGTPVMALVQARSYYVMGYFEETKLSSIAIGDPADIILMNGDTHLHGHVAGIGRGIADSNTNLNSQLLPQVQPTFNWVRLAQRIPVLVTFDKMPDQTLLSAGMTATIRIQHDADAERNDAGQAPAKPASTATPAGSGVDRRPTPQSQSQSQSQLPDAIPTERATDDVH</sequence>
<dbReference type="RefSeq" id="WP_110675265.1">
    <property type="nucleotide sequence ID" value="NZ_CP035631.1"/>
</dbReference>
<keyword evidence="5" id="KW-0175">Coiled coil</keyword>
<gene>
    <name evidence="10" type="ORF">EVC62_09890</name>
</gene>
<dbReference type="SUPFAM" id="SSF111369">
    <property type="entry name" value="HlyD-like secretion proteins"/>
    <property type="match status" value="1"/>
</dbReference>
<dbReference type="InterPro" id="IPR058634">
    <property type="entry name" value="AaeA-lik-b-barrel"/>
</dbReference>
<feature type="compositionally biased region" description="Low complexity" evidence="6">
    <location>
        <begin position="296"/>
        <end position="307"/>
    </location>
</feature>
<protein>
    <submittedName>
        <fullName evidence="10">HlyD family secretion protein</fullName>
    </submittedName>
</protein>
<dbReference type="Pfam" id="PF25878">
    <property type="entry name" value="HH_AAEA_pHBA"/>
    <property type="match status" value="1"/>
</dbReference>
<keyword evidence="2 7" id="KW-0812">Transmembrane</keyword>
<dbReference type="Gene3D" id="2.40.50.100">
    <property type="match status" value="1"/>
</dbReference>
<dbReference type="InterPro" id="IPR006143">
    <property type="entry name" value="RND_pump_MFP"/>
</dbReference>
<comment type="similarity">
    <text evidence="1">Belongs to the membrane fusion protein (MFP) (TC 8.A.1) family.</text>
</comment>
<dbReference type="Gene3D" id="2.40.30.170">
    <property type="match status" value="1"/>
</dbReference>
<dbReference type="InterPro" id="IPR058632">
    <property type="entry name" value="HH_AaeA"/>
</dbReference>
<dbReference type="PANTHER" id="PTHR30367:SF12">
    <property type="entry name" value="P-HYDROXYBENZOIC ACID EFFLUX PUMP SUBUNIT AAEA"/>
    <property type="match status" value="1"/>
</dbReference>
<keyword evidence="3 7" id="KW-1133">Transmembrane helix</keyword>
<reference evidence="10 11" key="1">
    <citation type="submission" date="2019-01" db="EMBL/GenBank/DDBJ databases">
        <title>Genome sequence of Salinicola endophyticus REST5.</title>
        <authorList>
            <person name="Nascimento F.X."/>
        </authorList>
    </citation>
    <scope>NUCLEOTIDE SEQUENCE [LARGE SCALE GENOMIC DNA]</scope>
    <source>
        <strain evidence="10 11">REST5</strain>
    </source>
</reference>
<evidence type="ECO:0000256" key="7">
    <source>
        <dbReference type="SAM" id="Phobius"/>
    </source>
</evidence>
<dbReference type="InterPro" id="IPR050393">
    <property type="entry name" value="MFP_Efflux_Pump"/>
</dbReference>
<dbReference type="EMBL" id="CP035631">
    <property type="protein sequence ID" value="WFF41784.1"/>
    <property type="molecule type" value="Genomic_DNA"/>
</dbReference>
<dbReference type="NCBIfam" id="TIGR01730">
    <property type="entry name" value="RND_mfp"/>
    <property type="match status" value="1"/>
</dbReference>
<name>A0ABY8FPI1_9GAMM</name>
<proteinExistence type="inferred from homology"/>
<evidence type="ECO:0000313" key="11">
    <source>
        <dbReference type="Proteomes" id="UP001321526"/>
    </source>
</evidence>
<evidence type="ECO:0000259" key="8">
    <source>
        <dbReference type="Pfam" id="PF25878"/>
    </source>
</evidence>
<feature type="transmembrane region" description="Helical" evidence="7">
    <location>
        <begin position="7"/>
        <end position="30"/>
    </location>
</feature>
<evidence type="ECO:0000256" key="6">
    <source>
        <dbReference type="SAM" id="MobiDB-lite"/>
    </source>
</evidence>
<keyword evidence="11" id="KW-1185">Reference proteome</keyword>
<evidence type="ECO:0000256" key="5">
    <source>
        <dbReference type="SAM" id="Coils"/>
    </source>
</evidence>
<organism evidence="10 11">
    <name type="scientific">Salinicola endophyticus</name>
    <dbReference type="NCBI Taxonomy" id="1949083"/>
    <lineage>
        <taxon>Bacteria</taxon>
        <taxon>Pseudomonadati</taxon>
        <taxon>Pseudomonadota</taxon>
        <taxon>Gammaproteobacteria</taxon>
        <taxon>Oceanospirillales</taxon>
        <taxon>Halomonadaceae</taxon>
        <taxon>Salinicola</taxon>
    </lineage>
</organism>
<dbReference type="PANTHER" id="PTHR30367">
    <property type="entry name" value="P-HYDROXYBENZOIC ACID EFFLUX PUMP SUBUNIT AAEA-RELATED"/>
    <property type="match status" value="1"/>
</dbReference>
<evidence type="ECO:0000256" key="4">
    <source>
        <dbReference type="ARBA" id="ARBA00023136"/>
    </source>
</evidence>
<accession>A0ABY8FPI1</accession>
<evidence type="ECO:0000256" key="2">
    <source>
        <dbReference type="ARBA" id="ARBA00022692"/>
    </source>
</evidence>